<dbReference type="Pfam" id="PF01315">
    <property type="entry name" value="Ald_Xan_dh_C"/>
    <property type="match status" value="1"/>
</dbReference>
<gene>
    <name evidence="4" type="ORF">METZ01_LOCUS125561</name>
</gene>
<evidence type="ECO:0000256" key="1">
    <source>
        <dbReference type="ARBA" id="ARBA00022505"/>
    </source>
</evidence>
<organism evidence="4">
    <name type="scientific">marine metagenome</name>
    <dbReference type="NCBI Taxonomy" id="408172"/>
    <lineage>
        <taxon>unclassified sequences</taxon>
        <taxon>metagenomes</taxon>
        <taxon>ecological metagenomes</taxon>
    </lineage>
</organism>
<evidence type="ECO:0000313" key="4">
    <source>
        <dbReference type="EMBL" id="SVA72707.1"/>
    </source>
</evidence>
<dbReference type="InterPro" id="IPR036856">
    <property type="entry name" value="Ald_Oxase/Xan_DH_a/b_sf"/>
</dbReference>
<evidence type="ECO:0000256" key="2">
    <source>
        <dbReference type="ARBA" id="ARBA00023002"/>
    </source>
</evidence>
<name>A0A381Y8G6_9ZZZZ</name>
<dbReference type="InterPro" id="IPR000674">
    <property type="entry name" value="Ald_Oxase/Xan_DH_a/b"/>
</dbReference>
<dbReference type="GO" id="GO:0016491">
    <property type="term" value="F:oxidoreductase activity"/>
    <property type="evidence" value="ECO:0007669"/>
    <property type="project" value="UniProtKB-KW"/>
</dbReference>
<keyword evidence="2" id="KW-0560">Oxidoreductase</keyword>
<proteinExistence type="predicted"/>
<feature type="domain" description="Aldehyde oxidase/xanthine dehydrogenase a/b hammerhead" evidence="3">
    <location>
        <begin position="34"/>
        <end position="150"/>
    </location>
</feature>
<dbReference type="GO" id="GO:0005506">
    <property type="term" value="F:iron ion binding"/>
    <property type="evidence" value="ECO:0007669"/>
    <property type="project" value="InterPro"/>
</dbReference>
<accession>A0A381Y8G6</accession>
<protein>
    <recommendedName>
        <fullName evidence="3">Aldehyde oxidase/xanthine dehydrogenase a/b hammerhead domain-containing protein</fullName>
    </recommendedName>
</protein>
<dbReference type="Pfam" id="PF02738">
    <property type="entry name" value="MoCoBD_1"/>
    <property type="match status" value="1"/>
</dbReference>
<dbReference type="PANTHER" id="PTHR11908">
    <property type="entry name" value="XANTHINE DEHYDROGENASE"/>
    <property type="match status" value="1"/>
</dbReference>
<dbReference type="SUPFAM" id="SSF54665">
    <property type="entry name" value="CO dehydrogenase molybdoprotein N-domain-like"/>
    <property type="match status" value="1"/>
</dbReference>
<sequence>MATPTYEHNVIISEKEYNVIGTRPIRHDGSDKVTGRAEYGADVNPAGLLHGRILRSVHAHAKIISIDTSRAEKLHGVKAIVTAADLPETLEGATVDYGEGSMDLHYMRQNVLAIDKVLYAGHAIVGVAAVNSHIAEEALAAIDIRFEVLPSVTTAPDGMADEAPIILGNLQTNELGQVIDGPSNIAEHFRHTLGDIDQGFEQADAVIEREFTTAMVHQGYIEPQNVTALWNNDGRLHIWISTQGPFEVRGAVAASLDLEVSRVKVTPMEIGGGFGGKFPLYHEPVAALLSKKTGQPVKIVMSRKEVFESTGPTSGSTIRIRMGATSDGKITAAEAWLAYEAGAFPGSPVGAGAECVFAPYNISNVLIDGYDVIVNKPKAGAYRAPGASNAGFAAETVVDELSVELGIDPIDFRLLNASREGTRRATGPSFPRIGLVETLEAMKAHPHWTTPLEGPNCGRGIGVAYWMNGGAESACIVSTNPDGTINLIEGSAD</sequence>
<dbReference type="Gene3D" id="3.30.365.10">
    <property type="entry name" value="Aldehyde oxidase/xanthine dehydrogenase, molybdopterin binding domain"/>
    <property type="match status" value="3"/>
</dbReference>
<dbReference type="SUPFAM" id="SSF56003">
    <property type="entry name" value="Molybdenum cofactor-binding domain"/>
    <property type="match status" value="1"/>
</dbReference>
<dbReference type="AlphaFoldDB" id="A0A381Y8G6"/>
<dbReference type="EMBL" id="UINC01017518">
    <property type="protein sequence ID" value="SVA72707.1"/>
    <property type="molecule type" value="Genomic_DNA"/>
</dbReference>
<keyword evidence="1" id="KW-0500">Molybdenum</keyword>
<dbReference type="SMART" id="SM01008">
    <property type="entry name" value="Ald_Xan_dh_C"/>
    <property type="match status" value="1"/>
</dbReference>
<dbReference type="InterPro" id="IPR008274">
    <property type="entry name" value="AldOxase/xan_DH_MoCoBD1"/>
</dbReference>
<dbReference type="InterPro" id="IPR016208">
    <property type="entry name" value="Ald_Oxase/xanthine_DH-like"/>
</dbReference>
<feature type="non-terminal residue" evidence="4">
    <location>
        <position position="493"/>
    </location>
</feature>
<dbReference type="PANTHER" id="PTHR11908:SF132">
    <property type="entry name" value="ALDEHYDE OXIDASE 1-RELATED"/>
    <property type="match status" value="1"/>
</dbReference>
<reference evidence="4" key="1">
    <citation type="submission" date="2018-05" db="EMBL/GenBank/DDBJ databases">
        <authorList>
            <person name="Lanie J.A."/>
            <person name="Ng W.-L."/>
            <person name="Kazmierczak K.M."/>
            <person name="Andrzejewski T.M."/>
            <person name="Davidsen T.M."/>
            <person name="Wayne K.J."/>
            <person name="Tettelin H."/>
            <person name="Glass J.I."/>
            <person name="Rusch D."/>
            <person name="Podicherti R."/>
            <person name="Tsui H.-C.T."/>
            <person name="Winkler M.E."/>
        </authorList>
    </citation>
    <scope>NUCLEOTIDE SEQUENCE</scope>
</reference>
<evidence type="ECO:0000259" key="3">
    <source>
        <dbReference type="SMART" id="SM01008"/>
    </source>
</evidence>
<dbReference type="Gene3D" id="3.90.1170.50">
    <property type="entry name" value="Aldehyde oxidase/xanthine dehydrogenase, a/b hammerhead"/>
    <property type="match status" value="1"/>
</dbReference>
<dbReference type="InterPro" id="IPR037165">
    <property type="entry name" value="AldOxase/xan_DH_Mopterin-bd_sf"/>
</dbReference>